<dbReference type="RefSeq" id="WP_137256640.1">
    <property type="nucleotide sequence ID" value="NZ_JBHSPQ010000002.1"/>
</dbReference>
<dbReference type="Proteomes" id="UP000305836">
    <property type="component" value="Unassembled WGS sequence"/>
</dbReference>
<evidence type="ECO:0000256" key="1">
    <source>
        <dbReference type="SAM" id="MobiDB-lite"/>
    </source>
</evidence>
<evidence type="ECO:0000313" key="3">
    <source>
        <dbReference type="EMBL" id="TKK78495.1"/>
    </source>
</evidence>
<dbReference type="EMBL" id="SZPZ01000003">
    <property type="protein sequence ID" value="TKK78495.1"/>
    <property type="molecule type" value="Genomic_DNA"/>
</dbReference>
<proteinExistence type="predicted"/>
<gene>
    <name evidence="3" type="ORF">FDA38_25880</name>
    <name evidence="2" type="ORF">FDA38_41445</name>
</gene>
<protein>
    <submittedName>
        <fullName evidence="2">Uncharacterized protein</fullName>
    </submittedName>
</protein>
<sequence>MSWQLWVVIALAAAGLVLVAAARMRHARKVFDDITDLNRPIRMTPPVTADDLARARARHAHPEPNRRRQHG</sequence>
<organism evidence="2 4">
    <name type="scientific">Kribbella jiaozuonensis</name>
    <dbReference type="NCBI Taxonomy" id="2575441"/>
    <lineage>
        <taxon>Bacteria</taxon>
        <taxon>Bacillati</taxon>
        <taxon>Actinomycetota</taxon>
        <taxon>Actinomycetes</taxon>
        <taxon>Propionibacteriales</taxon>
        <taxon>Kribbellaceae</taxon>
        <taxon>Kribbella</taxon>
    </lineage>
</organism>
<comment type="caution">
    <text evidence="2">The sequence shown here is derived from an EMBL/GenBank/DDBJ whole genome shotgun (WGS) entry which is preliminary data.</text>
</comment>
<evidence type="ECO:0000313" key="2">
    <source>
        <dbReference type="EMBL" id="TKK72815.1"/>
    </source>
</evidence>
<evidence type="ECO:0000313" key="4">
    <source>
        <dbReference type="Proteomes" id="UP000305836"/>
    </source>
</evidence>
<keyword evidence="4" id="KW-1185">Reference proteome</keyword>
<dbReference type="OrthoDB" id="3830204at2"/>
<feature type="compositionally biased region" description="Basic and acidic residues" evidence="1">
    <location>
        <begin position="60"/>
        <end position="71"/>
    </location>
</feature>
<name>A0A4U3LBN9_9ACTN</name>
<feature type="region of interest" description="Disordered" evidence="1">
    <location>
        <begin position="45"/>
        <end position="71"/>
    </location>
</feature>
<accession>A0A4U3LBN9</accession>
<reference evidence="2 4" key="1">
    <citation type="submission" date="2019-04" db="EMBL/GenBank/DDBJ databases">
        <title>Kribbella sp. NEAU-THZ 27 nov., a novel actinomycete isolated from soil.</title>
        <authorList>
            <person name="Duan L."/>
        </authorList>
    </citation>
    <scope>NUCLEOTIDE SEQUENCE [LARGE SCALE GENOMIC DNA]</scope>
    <source>
        <strain evidence="2">NEAU-THZ 27</strain>
        <strain evidence="4">NEAU-THZ27</strain>
    </source>
</reference>
<dbReference type="AlphaFoldDB" id="A0A4U3LBN9"/>
<dbReference type="EMBL" id="SZPZ01000008">
    <property type="protein sequence ID" value="TKK72815.1"/>
    <property type="molecule type" value="Genomic_DNA"/>
</dbReference>